<dbReference type="Proteomes" id="UP000011185">
    <property type="component" value="Unassembled WGS sequence"/>
</dbReference>
<dbReference type="AlphaFoldDB" id="L7JXY6"/>
<dbReference type="OMA" id="ICLADSW"/>
<evidence type="ECO:0000313" key="1">
    <source>
        <dbReference type="EMBL" id="ELQ76155.1"/>
    </source>
</evidence>
<evidence type="ECO:0000313" key="2">
    <source>
        <dbReference type="Proteomes" id="UP000011185"/>
    </source>
</evidence>
<proteinExistence type="predicted"/>
<dbReference type="HOGENOM" id="CLU_1334752_0_0_1"/>
<organism evidence="1 2">
    <name type="scientific">Trachipleistophora hominis</name>
    <name type="common">Microsporidian parasite</name>
    <dbReference type="NCBI Taxonomy" id="72359"/>
    <lineage>
        <taxon>Eukaryota</taxon>
        <taxon>Fungi</taxon>
        <taxon>Fungi incertae sedis</taxon>
        <taxon>Microsporidia</taxon>
        <taxon>Pleistophoridae</taxon>
        <taxon>Trachipleistophora</taxon>
    </lineage>
</organism>
<gene>
    <name evidence="1" type="ORF">THOM_0871</name>
</gene>
<keyword evidence="2" id="KW-1185">Reference proteome</keyword>
<accession>L7JXY6</accession>
<sequence>VRISTPSMTLHSKFKDFGEDFDLTTYINKKGYPDDISVLKAARNDLLGKRKDLEISILEEFIQNEDHFMNVLDNYSKVVKLKKEIKDNLASYKKLIMSLKERETITFVDDRKRDELQQKFTKFEDDMSLFLTEKRYLVDCVEVSVEHNNAERNGMVLLTNDFLFVGIKNVNKYKLLNVFSYDLVQMKMENDYLVVKVDPICLADSW</sequence>
<name>L7JXY6_TRAHO</name>
<dbReference type="VEuPathDB" id="MicrosporidiaDB:THOM_0871"/>
<protein>
    <submittedName>
        <fullName evidence="1">Uncharacterized protein</fullName>
    </submittedName>
</protein>
<feature type="non-terminal residue" evidence="1">
    <location>
        <position position="1"/>
    </location>
</feature>
<reference evidence="1 2" key="1">
    <citation type="journal article" date="2012" name="PLoS Pathog.">
        <title>The genome of the obligate intracellular parasite Trachipleistophora hominis: new insights into microsporidian genome dynamics and reductive evolution.</title>
        <authorList>
            <person name="Heinz E."/>
            <person name="Williams T.A."/>
            <person name="Nakjang S."/>
            <person name="Noel C.J."/>
            <person name="Swan D.C."/>
            <person name="Goldberg A.V."/>
            <person name="Harris S.R."/>
            <person name="Weinmaier T."/>
            <person name="Markert S."/>
            <person name="Becher D."/>
            <person name="Bernhardt J."/>
            <person name="Dagan T."/>
            <person name="Hacker C."/>
            <person name="Lucocq J.M."/>
            <person name="Schweder T."/>
            <person name="Rattei T."/>
            <person name="Hall N."/>
            <person name="Hirt R.P."/>
            <person name="Embley T.M."/>
        </authorList>
    </citation>
    <scope>NUCLEOTIDE SEQUENCE [LARGE SCALE GENOMIC DNA]</scope>
</reference>
<dbReference type="OrthoDB" id="2195370at2759"/>
<dbReference type="InParanoid" id="L7JXY6"/>
<dbReference type="EMBL" id="JH993867">
    <property type="protein sequence ID" value="ELQ76155.1"/>
    <property type="molecule type" value="Genomic_DNA"/>
</dbReference>